<dbReference type="SMART" id="SM00382">
    <property type="entry name" value="AAA"/>
    <property type="match status" value="1"/>
</dbReference>
<evidence type="ECO:0000313" key="15">
    <source>
        <dbReference type="EMBL" id="MRX77865.1"/>
    </source>
</evidence>
<feature type="transmembrane region" description="Helical" evidence="11">
    <location>
        <begin position="286"/>
        <end position="311"/>
    </location>
</feature>
<dbReference type="InterPro" id="IPR005074">
    <property type="entry name" value="Peptidase_C39"/>
</dbReference>
<dbReference type="InterPro" id="IPR017871">
    <property type="entry name" value="ABC_transporter-like_CS"/>
</dbReference>
<dbReference type="InterPro" id="IPR027417">
    <property type="entry name" value="P-loop_NTPase"/>
</dbReference>
<name>A0A7K0G242_9SPHI</name>
<dbReference type="CDD" id="cd18571">
    <property type="entry name" value="ABC_6TM_peptidase_like"/>
    <property type="match status" value="1"/>
</dbReference>
<gene>
    <name evidence="15" type="ORF">GJU39_17420</name>
</gene>
<dbReference type="PANTHER" id="PTHR24221:SF654">
    <property type="entry name" value="ATP-BINDING CASSETTE SUB-FAMILY B MEMBER 6"/>
    <property type="match status" value="1"/>
</dbReference>
<keyword evidence="10" id="KW-0080">Bacteriocin transport</keyword>
<dbReference type="FunFam" id="3.40.50.300:FF:000299">
    <property type="entry name" value="ABC transporter ATP-binding protein/permease"/>
    <property type="match status" value="1"/>
</dbReference>
<dbReference type="GO" id="GO:0043213">
    <property type="term" value="P:bacteriocin transport"/>
    <property type="evidence" value="ECO:0007669"/>
    <property type="project" value="UniProtKB-KW"/>
</dbReference>
<dbReference type="CDD" id="cd02418">
    <property type="entry name" value="Peptidase_C39B"/>
    <property type="match status" value="1"/>
</dbReference>
<dbReference type="GO" id="GO:0005524">
    <property type="term" value="F:ATP binding"/>
    <property type="evidence" value="ECO:0007669"/>
    <property type="project" value="UniProtKB-KW"/>
</dbReference>
<dbReference type="Pfam" id="PF03412">
    <property type="entry name" value="Peptidase_C39"/>
    <property type="match status" value="1"/>
</dbReference>
<evidence type="ECO:0000256" key="11">
    <source>
        <dbReference type="SAM" id="Phobius"/>
    </source>
</evidence>
<evidence type="ECO:0000256" key="3">
    <source>
        <dbReference type="ARBA" id="ARBA00022475"/>
    </source>
</evidence>
<feature type="transmembrane region" description="Helical" evidence="11">
    <location>
        <begin position="179"/>
        <end position="200"/>
    </location>
</feature>
<feature type="transmembrane region" description="Helical" evidence="11">
    <location>
        <begin position="317"/>
        <end position="334"/>
    </location>
</feature>
<dbReference type="PROSITE" id="PS00211">
    <property type="entry name" value="ABC_TRANSPORTER_1"/>
    <property type="match status" value="1"/>
</dbReference>
<dbReference type="AlphaFoldDB" id="A0A7K0G242"/>
<evidence type="ECO:0000259" key="14">
    <source>
        <dbReference type="PROSITE" id="PS50990"/>
    </source>
</evidence>
<dbReference type="Pfam" id="PF00664">
    <property type="entry name" value="ABC_membrane"/>
    <property type="match status" value="1"/>
</dbReference>
<dbReference type="Gene3D" id="1.20.1560.10">
    <property type="entry name" value="ABC transporter type 1, transmembrane domain"/>
    <property type="match status" value="1"/>
</dbReference>
<accession>A0A7K0G242</accession>
<dbReference type="Proteomes" id="UP000487757">
    <property type="component" value="Unassembled WGS sequence"/>
</dbReference>
<dbReference type="OrthoDB" id="9760358at2"/>
<dbReference type="Pfam" id="PF00005">
    <property type="entry name" value="ABC_tran"/>
    <property type="match status" value="1"/>
</dbReference>
<evidence type="ECO:0000256" key="5">
    <source>
        <dbReference type="ARBA" id="ARBA00022741"/>
    </source>
</evidence>
<reference evidence="15 16" key="1">
    <citation type="submission" date="2019-11" db="EMBL/GenBank/DDBJ databases">
        <title>Pedobacter petrophilus genome.</title>
        <authorList>
            <person name="Feldbauer M.J."/>
            <person name="Newman J.D."/>
        </authorList>
    </citation>
    <scope>NUCLEOTIDE SEQUENCE [LARGE SCALE GENOMIC DNA]</scope>
    <source>
        <strain evidence="15 16">LMG 29686</strain>
    </source>
</reference>
<evidence type="ECO:0000256" key="8">
    <source>
        <dbReference type="ARBA" id="ARBA00022989"/>
    </source>
</evidence>
<dbReference type="GO" id="GO:0016887">
    <property type="term" value="F:ATP hydrolysis activity"/>
    <property type="evidence" value="ECO:0007669"/>
    <property type="project" value="InterPro"/>
</dbReference>
<sequence length="734" mass="83035">MKIQLANFPHYKQHDVMDCGPTCLQIITKFYGKFFSIQKIRTLSQIGKTGVSLLGISKAAEEIGIQSVGGNITFEKLEKRGQLPCIIHWRRNHFVVVYKITKKKVYISDPASGLHAYTHDEFLNNWAYTHINQKAAGIALLLSPTPDFYLTKEDLVEKRGSMGVLLKHVFHYKKLLKQLAAGLFAGAVIQLIFPFFTKALVDVGVKGDDVHFIYIILFGQLLMTLGQTSVELLRGWILLHITARVNLAILSNFLNKLLSLPLSFFDTKLNSDILQRIEDHKRIENLLTGSTLNTLFMMIAFLVFSVVLFIYSPTICVVFIVGSVIYFAWIYIFMEKRKKLDFKRFELQAQNRAKTLQLVNGIHEIKINDCGTKKIWEWESIQAKLFRLNVSTLSLSQYQQVGATFINQAKNIIILFLATRLVIDKQVSLGDMMAIQFIIGQMNAPIVQLASFLQSYQDAQISMDRLEQIQHLEDEESPAKNYTYKMPPGRSIQIKNMSFIYPGAGNKSVLNNLDFTIPGGKTTAIVGSSGSGKTTILKLLQRISEPTSGEIYVDNLPFSMISPRFWRQHCGVVMQEGFVFSDTIANNIALNEEFTDPAQMDRAIHIANIDQYIKSQPLGIYTKIGEDGKGLSGGQRQRVLIARMVYKNPEYIFLDEATSSLDSSNEKVIMERLYSFFEGKTVLIVAHRLSTVKNADNILVLDNGAVVEQGDHTELVARRGYYYELIKNQLELGN</sequence>
<keyword evidence="6 15" id="KW-0067">ATP-binding</keyword>
<dbReference type="InterPro" id="IPR039421">
    <property type="entry name" value="Type_1_exporter"/>
</dbReference>
<protein>
    <submittedName>
        <fullName evidence="15">ATP-binding cassette domain-containing protein</fullName>
    </submittedName>
</protein>
<evidence type="ECO:0000256" key="10">
    <source>
        <dbReference type="ARBA" id="ARBA00043264"/>
    </source>
</evidence>
<feature type="domain" description="ABC transporter" evidence="12">
    <location>
        <begin position="492"/>
        <end position="728"/>
    </location>
</feature>
<dbReference type="InterPro" id="IPR003439">
    <property type="entry name" value="ABC_transporter-like_ATP-bd"/>
</dbReference>
<evidence type="ECO:0000256" key="1">
    <source>
        <dbReference type="ARBA" id="ARBA00004651"/>
    </source>
</evidence>
<dbReference type="GO" id="GO:0005886">
    <property type="term" value="C:plasma membrane"/>
    <property type="evidence" value="ECO:0007669"/>
    <property type="project" value="UniProtKB-SubCell"/>
</dbReference>
<evidence type="ECO:0000256" key="2">
    <source>
        <dbReference type="ARBA" id="ARBA00022448"/>
    </source>
</evidence>
<keyword evidence="7" id="KW-0653">Protein transport</keyword>
<dbReference type="InterPro" id="IPR036640">
    <property type="entry name" value="ABC1_TM_sf"/>
</dbReference>
<dbReference type="GO" id="GO:0015031">
    <property type="term" value="P:protein transport"/>
    <property type="evidence" value="ECO:0007669"/>
    <property type="project" value="UniProtKB-KW"/>
</dbReference>
<dbReference type="InterPro" id="IPR003593">
    <property type="entry name" value="AAA+_ATPase"/>
</dbReference>
<feature type="domain" description="Peptidase C39" evidence="14">
    <location>
        <begin position="13"/>
        <end position="133"/>
    </location>
</feature>
<dbReference type="GO" id="GO:0006508">
    <property type="term" value="P:proteolysis"/>
    <property type="evidence" value="ECO:0007669"/>
    <property type="project" value="InterPro"/>
</dbReference>
<keyword evidence="9 11" id="KW-0472">Membrane</keyword>
<dbReference type="GO" id="GO:0140359">
    <property type="term" value="F:ABC-type transporter activity"/>
    <property type="evidence" value="ECO:0007669"/>
    <property type="project" value="InterPro"/>
</dbReference>
<keyword evidence="2" id="KW-0813">Transport</keyword>
<dbReference type="GO" id="GO:0008233">
    <property type="term" value="F:peptidase activity"/>
    <property type="evidence" value="ECO:0007669"/>
    <property type="project" value="InterPro"/>
</dbReference>
<evidence type="ECO:0000256" key="6">
    <source>
        <dbReference type="ARBA" id="ARBA00022840"/>
    </source>
</evidence>
<evidence type="ECO:0000259" key="13">
    <source>
        <dbReference type="PROSITE" id="PS50929"/>
    </source>
</evidence>
<dbReference type="SUPFAM" id="SSF52540">
    <property type="entry name" value="P-loop containing nucleoside triphosphate hydrolases"/>
    <property type="match status" value="1"/>
</dbReference>
<comment type="caution">
    <text evidence="15">The sequence shown here is derived from an EMBL/GenBank/DDBJ whole genome shotgun (WGS) entry which is preliminary data.</text>
</comment>
<evidence type="ECO:0000256" key="4">
    <source>
        <dbReference type="ARBA" id="ARBA00022692"/>
    </source>
</evidence>
<organism evidence="15 16">
    <name type="scientific">Pedobacter petrophilus</name>
    <dbReference type="NCBI Taxonomy" id="1908241"/>
    <lineage>
        <taxon>Bacteria</taxon>
        <taxon>Pseudomonadati</taxon>
        <taxon>Bacteroidota</taxon>
        <taxon>Sphingobacteriia</taxon>
        <taxon>Sphingobacteriales</taxon>
        <taxon>Sphingobacteriaceae</taxon>
        <taxon>Pedobacter</taxon>
    </lineage>
</organism>
<keyword evidence="16" id="KW-1185">Reference proteome</keyword>
<dbReference type="EMBL" id="WKKH01000033">
    <property type="protein sequence ID" value="MRX77865.1"/>
    <property type="molecule type" value="Genomic_DNA"/>
</dbReference>
<evidence type="ECO:0000256" key="7">
    <source>
        <dbReference type="ARBA" id="ARBA00022927"/>
    </source>
</evidence>
<dbReference type="SUPFAM" id="SSF90123">
    <property type="entry name" value="ABC transporter transmembrane region"/>
    <property type="match status" value="1"/>
</dbReference>
<keyword evidence="4 11" id="KW-0812">Transmembrane</keyword>
<dbReference type="InterPro" id="IPR011527">
    <property type="entry name" value="ABC1_TM_dom"/>
</dbReference>
<dbReference type="PROSITE" id="PS50893">
    <property type="entry name" value="ABC_TRANSPORTER_2"/>
    <property type="match status" value="1"/>
</dbReference>
<feature type="domain" description="ABC transmembrane type-1" evidence="13">
    <location>
        <begin position="179"/>
        <end position="458"/>
    </location>
</feature>
<dbReference type="PROSITE" id="PS50929">
    <property type="entry name" value="ABC_TM1F"/>
    <property type="match status" value="1"/>
</dbReference>
<dbReference type="PANTHER" id="PTHR24221">
    <property type="entry name" value="ATP-BINDING CASSETTE SUB-FAMILY B"/>
    <property type="match status" value="1"/>
</dbReference>
<comment type="subcellular location">
    <subcellularLocation>
        <location evidence="1">Cell membrane</location>
        <topology evidence="1">Multi-pass membrane protein</topology>
    </subcellularLocation>
</comment>
<dbReference type="RefSeq" id="WP_154282279.1">
    <property type="nucleotide sequence ID" value="NZ_JBHUJQ010000001.1"/>
</dbReference>
<evidence type="ECO:0000313" key="16">
    <source>
        <dbReference type="Proteomes" id="UP000487757"/>
    </source>
</evidence>
<feature type="transmembrane region" description="Helical" evidence="11">
    <location>
        <begin position="212"/>
        <end position="233"/>
    </location>
</feature>
<dbReference type="PROSITE" id="PS50990">
    <property type="entry name" value="PEPTIDASE_C39"/>
    <property type="match status" value="1"/>
</dbReference>
<proteinExistence type="predicted"/>
<evidence type="ECO:0000259" key="12">
    <source>
        <dbReference type="PROSITE" id="PS50893"/>
    </source>
</evidence>
<keyword evidence="5" id="KW-0547">Nucleotide-binding</keyword>
<keyword evidence="3" id="KW-1003">Cell membrane</keyword>
<dbReference type="GO" id="GO:0034040">
    <property type="term" value="F:ATPase-coupled lipid transmembrane transporter activity"/>
    <property type="evidence" value="ECO:0007669"/>
    <property type="project" value="TreeGrafter"/>
</dbReference>
<dbReference type="Gene3D" id="3.40.50.300">
    <property type="entry name" value="P-loop containing nucleotide triphosphate hydrolases"/>
    <property type="match status" value="1"/>
</dbReference>
<dbReference type="Gene3D" id="3.90.70.10">
    <property type="entry name" value="Cysteine proteinases"/>
    <property type="match status" value="1"/>
</dbReference>
<keyword evidence="8 11" id="KW-1133">Transmembrane helix</keyword>
<evidence type="ECO:0000256" key="9">
    <source>
        <dbReference type="ARBA" id="ARBA00023136"/>
    </source>
</evidence>